<dbReference type="PANTHER" id="PTHR46143:SF1">
    <property type="entry name" value="CALPAIN-7"/>
    <property type="match status" value="1"/>
</dbReference>
<keyword evidence="4" id="KW-0788">Thiol protease</keyword>
<feature type="domain" description="Calpain catalytic" evidence="9">
    <location>
        <begin position="265"/>
        <end position="481"/>
    </location>
</feature>
<dbReference type="Pfam" id="PF00648">
    <property type="entry name" value="Peptidase_C2"/>
    <property type="match status" value="1"/>
</dbReference>
<dbReference type="CDD" id="cd02656">
    <property type="entry name" value="MIT"/>
    <property type="match status" value="1"/>
</dbReference>
<evidence type="ECO:0000256" key="6">
    <source>
        <dbReference type="PROSITE-ProRule" id="PRU00239"/>
    </source>
</evidence>
<name>A0A1I7T2G9_9PELO</name>
<protein>
    <submittedName>
        <fullName evidence="11">Calpain catalytic domain-containing protein</fullName>
    </submittedName>
</protein>
<dbReference type="SUPFAM" id="SSF54001">
    <property type="entry name" value="Cysteine proteinases"/>
    <property type="match status" value="1"/>
</dbReference>
<dbReference type="InterPro" id="IPR051297">
    <property type="entry name" value="PalB/RIM13"/>
</dbReference>
<accession>A0A1I7T2G9</accession>
<organism evidence="10 11">
    <name type="scientific">Caenorhabditis tropicalis</name>
    <dbReference type="NCBI Taxonomy" id="1561998"/>
    <lineage>
        <taxon>Eukaryota</taxon>
        <taxon>Metazoa</taxon>
        <taxon>Ecdysozoa</taxon>
        <taxon>Nematoda</taxon>
        <taxon>Chromadorea</taxon>
        <taxon>Rhabditida</taxon>
        <taxon>Rhabditina</taxon>
        <taxon>Rhabditomorpha</taxon>
        <taxon>Rhabditoidea</taxon>
        <taxon>Rhabditidae</taxon>
        <taxon>Peloderinae</taxon>
        <taxon>Caenorhabditis</taxon>
    </lineage>
</organism>
<dbReference type="AlphaFoldDB" id="A0A1I7T2G9"/>
<keyword evidence="3" id="KW-0378">Hydrolase</keyword>
<comment type="similarity">
    <text evidence="1">Belongs to the peptidase C2 family.</text>
</comment>
<dbReference type="CDD" id="cd00044">
    <property type="entry name" value="CysPc"/>
    <property type="match status" value="1"/>
</dbReference>
<evidence type="ECO:0000313" key="10">
    <source>
        <dbReference type="Proteomes" id="UP000095282"/>
    </source>
</evidence>
<evidence type="ECO:0000256" key="7">
    <source>
        <dbReference type="SAM" id="Coils"/>
    </source>
</evidence>
<dbReference type="STRING" id="1561998.A0A1I7T2G9"/>
<evidence type="ECO:0000256" key="5">
    <source>
        <dbReference type="PIRSR" id="PIRSR622684-1"/>
    </source>
</evidence>
<dbReference type="SMART" id="SM00230">
    <property type="entry name" value="CysPc"/>
    <property type="match status" value="1"/>
</dbReference>
<evidence type="ECO:0000256" key="2">
    <source>
        <dbReference type="ARBA" id="ARBA00022670"/>
    </source>
</evidence>
<evidence type="ECO:0000256" key="3">
    <source>
        <dbReference type="ARBA" id="ARBA00022801"/>
    </source>
</evidence>
<dbReference type="InterPro" id="IPR036181">
    <property type="entry name" value="MIT_dom_sf"/>
</dbReference>
<dbReference type="InterPro" id="IPR022684">
    <property type="entry name" value="Calpain_cysteine_protease"/>
</dbReference>
<dbReference type="eggNOG" id="KOG0045">
    <property type="taxonomic scope" value="Eukaryota"/>
</dbReference>
<dbReference type="PANTHER" id="PTHR46143">
    <property type="entry name" value="CALPAIN-7"/>
    <property type="match status" value="1"/>
</dbReference>
<dbReference type="WBParaSite" id="Csp11.Scaffold478.g1784.t1">
    <property type="protein sequence ID" value="Csp11.Scaffold478.g1784.t1"/>
    <property type="gene ID" value="Csp11.Scaffold478.g1784"/>
</dbReference>
<dbReference type="InterPro" id="IPR038765">
    <property type="entry name" value="Papain-like_cys_pep_sf"/>
</dbReference>
<feature type="compositionally biased region" description="Polar residues" evidence="8">
    <location>
        <begin position="175"/>
        <end position="195"/>
    </location>
</feature>
<dbReference type="Proteomes" id="UP000095282">
    <property type="component" value="Unplaced"/>
</dbReference>
<dbReference type="Gene3D" id="1.20.58.80">
    <property type="entry name" value="Phosphotransferase system, lactose/cellobiose-type IIA subunit"/>
    <property type="match status" value="1"/>
</dbReference>
<dbReference type="Gene3D" id="3.90.70.10">
    <property type="entry name" value="Cysteine proteinases"/>
    <property type="match status" value="1"/>
</dbReference>
<evidence type="ECO:0000256" key="4">
    <source>
        <dbReference type="ARBA" id="ARBA00022807"/>
    </source>
</evidence>
<reference evidence="11" key="1">
    <citation type="submission" date="2016-11" db="UniProtKB">
        <authorList>
            <consortium name="WormBaseParasite"/>
        </authorList>
    </citation>
    <scope>IDENTIFICATION</scope>
</reference>
<keyword evidence="10" id="KW-1185">Reference proteome</keyword>
<dbReference type="PRINTS" id="PR00704">
    <property type="entry name" value="CALPAIN"/>
</dbReference>
<keyword evidence="2" id="KW-0645">Protease</keyword>
<dbReference type="GO" id="GO:0004198">
    <property type="term" value="F:calcium-dependent cysteine-type endopeptidase activity"/>
    <property type="evidence" value="ECO:0007669"/>
    <property type="project" value="InterPro"/>
</dbReference>
<dbReference type="InterPro" id="IPR007330">
    <property type="entry name" value="MIT_dom"/>
</dbReference>
<feature type="region of interest" description="Disordered" evidence="8">
    <location>
        <begin position="175"/>
        <end position="207"/>
    </location>
</feature>
<comment type="caution">
    <text evidence="6">Lacks conserved residue(s) required for the propagation of feature annotation.</text>
</comment>
<proteinExistence type="inferred from homology"/>
<feature type="active site" evidence="5">
    <location>
        <position position="294"/>
    </location>
</feature>
<evidence type="ECO:0000256" key="8">
    <source>
        <dbReference type="SAM" id="MobiDB-lite"/>
    </source>
</evidence>
<dbReference type="InterPro" id="IPR001300">
    <property type="entry name" value="Peptidase_C2_calpain_cat"/>
</dbReference>
<dbReference type="PROSITE" id="PS50203">
    <property type="entry name" value="CALPAIN_CAT"/>
    <property type="match status" value="1"/>
</dbReference>
<evidence type="ECO:0000259" key="9">
    <source>
        <dbReference type="PROSITE" id="PS50203"/>
    </source>
</evidence>
<sequence length="497" mass="56961">MDEQATQSAFELSQKAVFYDQGKKYEEAIFCYTEAGNRLLKLVQEKKCLPIFRKNVMECINRAEFLKNNIQDLQRQYPPVINDISYNVEFLMVKALAFRNYENRIDESRELYEKVVEQCLGASRNRALPQETIKSLRSIAETALKSIEELVVLKKKVTEVELLFPEVPVDDISAINLNDHSPSPSSNQPFKSPTRQVPPSPSNSQKFTKEELGVLSTTSNINNKLYVPFHTYDKVNEFKGQHGKFTDPDGKISLTQKQRLKLKGWKRVSELFEKPTIIYSIDCHTIKQTVISDCSFISSLSIAALYEKRFKKQLVTSIIYPQDALGKPIYNPAGKYMIKLHINGVWRKVVIDDYFPVDDNDRMMCSQTENKGELWVSLLEKAYMKVMGGYDFPGSNSNIDLNALTGWIPERIELNESSKADPDAIFRKLFDRFHRGDCLITLATGKMTEEMQKRSGLVETHAYAVIDIRSVDNKRLLKVKTHGHILDGKEISRTKTN</sequence>
<dbReference type="SUPFAM" id="SSF116846">
    <property type="entry name" value="MIT domain"/>
    <property type="match status" value="1"/>
</dbReference>
<dbReference type="Pfam" id="PF04212">
    <property type="entry name" value="MIT"/>
    <property type="match status" value="1"/>
</dbReference>
<evidence type="ECO:0000256" key="1">
    <source>
        <dbReference type="ARBA" id="ARBA00007623"/>
    </source>
</evidence>
<feature type="coiled-coil region" evidence="7">
    <location>
        <begin position="56"/>
        <end position="118"/>
    </location>
</feature>
<keyword evidence="7" id="KW-0175">Coiled coil</keyword>
<dbReference type="GO" id="GO:0006508">
    <property type="term" value="P:proteolysis"/>
    <property type="evidence" value="ECO:0007669"/>
    <property type="project" value="UniProtKB-KW"/>
</dbReference>
<feature type="active site" evidence="5">
    <location>
        <position position="461"/>
    </location>
</feature>
<evidence type="ECO:0000313" key="11">
    <source>
        <dbReference type="WBParaSite" id="Csp11.Scaffold478.g1784.t1"/>
    </source>
</evidence>